<gene>
    <name evidence="13" type="ORF">PA905_40480</name>
</gene>
<sequence>MDYNRTLVDSEQAMEILNHQKGTFNVVTISKILGEINPDILREGLNLIQCVNPRLNSKIVSSGDNFNFTSEGVDKIPLRVVIQNHSEGWQDVVREELNQSIDSSKCLLRCVLINHPIESNKSYLITTVHHAITDATSSINLQSQILKFYQSLISGSPMDFDTINVLPPIDEVLPSWMLGNKGVIQGKKFLLKTKWQMFWHKPERLESEKTVPIQLRSCGMTSRYLEKDLTQKLIKICHQENTTVQGALCAAMLMTVGDKIRKSELRNINLSCRSFVDLRRRIKPVIGPKNMSCLASWVTSLHTIKSQTSFWDLARDVTHQVESKIKNRDIFKPLKVFRKTVEYYLNQPDESPMTVSVTNIGRVDIPNIYGDLEIEEISFVPSNVIFGKIFTVAVTTFQDQMIFNFIVSQPSISQETMNDLANGVIHCLREISQ</sequence>
<evidence type="ECO:0000256" key="9">
    <source>
        <dbReference type="ARBA" id="ARBA00030465"/>
    </source>
</evidence>
<proteinExistence type="inferred from homology"/>
<protein>
    <recommendedName>
        <fullName evidence="6">Phthiocerol/phthiodiolone dimycocerosyl transferase</fullName>
        <ecNumber evidence="5">2.3.1.282</ecNumber>
    </recommendedName>
    <alternativeName>
        <fullName evidence="11">Acyltransferase PapA5</fullName>
    </alternativeName>
    <alternativeName>
        <fullName evidence="9">Phthiocerol/phthiodiolone O-acyltransferase</fullName>
    </alternativeName>
    <alternativeName>
        <fullName evidence="10">Polyketide synthase-associated protein A5</fullName>
    </alternativeName>
</protein>
<organism evidence="13 14">
    <name type="scientific">Planktothrix agardhii CCAP 1459/11A</name>
    <dbReference type="NCBI Taxonomy" id="282420"/>
    <lineage>
        <taxon>Bacteria</taxon>
        <taxon>Bacillati</taxon>
        <taxon>Cyanobacteriota</taxon>
        <taxon>Cyanophyceae</taxon>
        <taxon>Oscillatoriophycideae</taxon>
        <taxon>Oscillatoriales</taxon>
        <taxon>Microcoleaceae</taxon>
        <taxon>Planktothrix</taxon>
    </lineage>
</organism>
<evidence type="ECO:0000313" key="14">
    <source>
        <dbReference type="Proteomes" id="UP000299794"/>
    </source>
</evidence>
<keyword evidence="7" id="KW-0808">Transferase</keyword>
<evidence type="ECO:0000256" key="2">
    <source>
        <dbReference type="ARBA" id="ARBA00000625"/>
    </source>
</evidence>
<comment type="catalytic activity">
    <reaction evidence="1">
        <text>2 a mycocerosyl-[mycocerosic acid synthase] + a phthiocerol = a dimycocerosyl phthiocerol + 2 holo-[mycocerosic acid synthase].</text>
        <dbReference type="EC" id="2.3.1.282"/>
    </reaction>
</comment>
<dbReference type="PANTHER" id="PTHR28037">
    <property type="entry name" value="ALCOHOL O-ACETYLTRANSFERASE 1-RELATED"/>
    <property type="match status" value="1"/>
</dbReference>
<evidence type="ECO:0000256" key="5">
    <source>
        <dbReference type="ARBA" id="ARBA00012866"/>
    </source>
</evidence>
<evidence type="ECO:0000256" key="8">
    <source>
        <dbReference type="ARBA" id="ARBA00023315"/>
    </source>
</evidence>
<comment type="caution">
    <text evidence="13">The sequence shown here is derived from an EMBL/GenBank/DDBJ whole genome shotgun (WGS) entry which is preliminary data.</text>
</comment>
<name>A0A4P5ZHK8_PLAAG</name>
<comment type="similarity">
    <text evidence="4">Belongs to the acyltransferase PapA5 family.</text>
</comment>
<dbReference type="EMBL" id="BJCD01000062">
    <property type="protein sequence ID" value="GDZ95618.1"/>
    <property type="molecule type" value="Genomic_DNA"/>
</dbReference>
<reference evidence="14" key="1">
    <citation type="submission" date="2019-02" db="EMBL/GenBank/DDBJ databases">
        <title>Draft genome sequence of Planktothrix agardhii NIES-905.</title>
        <authorList>
            <person name="Yamaguchi H."/>
            <person name="Suzuki S."/>
            <person name="Kawachi M."/>
        </authorList>
    </citation>
    <scope>NUCLEOTIDE SEQUENCE [LARGE SCALE GENOMIC DNA]</scope>
    <source>
        <strain evidence="14">CCAP 1459/11A</strain>
    </source>
</reference>
<dbReference type="AlphaFoldDB" id="A0A4P5ZHK8"/>
<keyword evidence="8" id="KW-0012">Acyltransferase</keyword>
<evidence type="ECO:0000256" key="7">
    <source>
        <dbReference type="ARBA" id="ARBA00022679"/>
    </source>
</evidence>
<evidence type="ECO:0000256" key="11">
    <source>
        <dbReference type="ARBA" id="ARBA00033407"/>
    </source>
</evidence>
<feature type="domain" description="Phthiocerol/phthiodiolone dimycocerosyl transferase C-terminal" evidence="12">
    <location>
        <begin position="221"/>
        <end position="379"/>
    </location>
</feature>
<dbReference type="InterPro" id="IPR031641">
    <property type="entry name" value="PapA_C"/>
</dbReference>
<dbReference type="Gene3D" id="3.30.559.10">
    <property type="entry name" value="Chloramphenicol acetyltransferase-like domain"/>
    <property type="match status" value="1"/>
</dbReference>
<dbReference type="Pfam" id="PF16911">
    <property type="entry name" value="PapA_C"/>
    <property type="match status" value="1"/>
</dbReference>
<evidence type="ECO:0000256" key="4">
    <source>
        <dbReference type="ARBA" id="ARBA00006558"/>
    </source>
</evidence>
<evidence type="ECO:0000256" key="6">
    <source>
        <dbReference type="ARBA" id="ARBA00013449"/>
    </source>
</evidence>
<accession>A0A4P5ZHK8</accession>
<evidence type="ECO:0000256" key="1">
    <source>
        <dbReference type="ARBA" id="ARBA00000026"/>
    </source>
</evidence>
<comment type="catalytic activity">
    <reaction evidence="2">
        <text>2 a mycocerosyl-[mycocerosic acid synthase] + a phenolphthiocerol = a dimycocerosyl phenolphthiocerol + 2 holo-[mycocerosic acid synthase].</text>
        <dbReference type="EC" id="2.3.1.282"/>
    </reaction>
</comment>
<dbReference type="GO" id="GO:0016746">
    <property type="term" value="F:acyltransferase activity"/>
    <property type="evidence" value="ECO:0007669"/>
    <property type="project" value="UniProtKB-KW"/>
</dbReference>
<comment type="catalytic activity">
    <reaction evidence="3">
        <text>2 a mycocerosyl-[mycocerosic acid synthase] + a phthiodiolone = a dimycocerosyl phthiodiolone + 2 holo-[mycocerosic acid synthase].</text>
        <dbReference type="EC" id="2.3.1.282"/>
    </reaction>
</comment>
<dbReference type="Proteomes" id="UP000299794">
    <property type="component" value="Unassembled WGS sequence"/>
</dbReference>
<dbReference type="SUPFAM" id="SSF52777">
    <property type="entry name" value="CoA-dependent acyltransferases"/>
    <property type="match status" value="2"/>
</dbReference>
<evidence type="ECO:0000259" key="12">
    <source>
        <dbReference type="Pfam" id="PF16911"/>
    </source>
</evidence>
<dbReference type="InterPro" id="IPR052058">
    <property type="entry name" value="Alcohol_O-acetyltransferase"/>
</dbReference>
<evidence type="ECO:0000313" key="13">
    <source>
        <dbReference type="EMBL" id="GDZ95618.1"/>
    </source>
</evidence>
<dbReference type="EC" id="2.3.1.282" evidence="5"/>
<dbReference type="PANTHER" id="PTHR28037:SF1">
    <property type="entry name" value="ALCOHOL O-ACETYLTRANSFERASE 1-RELATED"/>
    <property type="match status" value="1"/>
</dbReference>
<evidence type="ECO:0000256" key="10">
    <source>
        <dbReference type="ARBA" id="ARBA00032317"/>
    </source>
</evidence>
<evidence type="ECO:0000256" key="3">
    <source>
        <dbReference type="ARBA" id="ARBA00001907"/>
    </source>
</evidence>
<dbReference type="Gene3D" id="3.30.559.30">
    <property type="entry name" value="Nonribosomal peptide synthetase, condensation domain"/>
    <property type="match status" value="1"/>
</dbReference>
<dbReference type="InterPro" id="IPR023213">
    <property type="entry name" value="CAT-like_dom_sf"/>
</dbReference>
<dbReference type="RefSeq" id="WP_141295677.1">
    <property type="nucleotide sequence ID" value="NZ_BJCD01000062.1"/>
</dbReference>